<reference evidence="2" key="1">
    <citation type="submission" date="2013-07" db="EMBL/GenBank/DDBJ databases">
        <title>The Genome Sequence of Cryptococcus dejecticola CBS10117.</title>
        <authorList>
            <consortium name="The Broad Institute Genome Sequencing Platform"/>
            <person name="Cuomo C."/>
            <person name="Litvintseva A."/>
            <person name="Chen Y."/>
            <person name="Heitman J."/>
            <person name="Sun S."/>
            <person name="Springer D."/>
            <person name="Dromer F."/>
            <person name="Young S.K."/>
            <person name="Zeng Q."/>
            <person name="Gargeya S."/>
            <person name="Fitzgerald M."/>
            <person name="Abouelleil A."/>
            <person name="Alvarado L."/>
            <person name="Berlin A.M."/>
            <person name="Chapman S.B."/>
            <person name="Dewar J."/>
            <person name="Goldberg J."/>
            <person name="Griggs A."/>
            <person name="Gujja S."/>
            <person name="Hansen M."/>
            <person name="Howarth C."/>
            <person name="Imamovic A."/>
            <person name="Larimer J."/>
            <person name="McCowan C."/>
            <person name="Murphy C."/>
            <person name="Pearson M."/>
            <person name="Priest M."/>
            <person name="Roberts A."/>
            <person name="Saif S."/>
            <person name="Shea T."/>
            <person name="Sykes S."/>
            <person name="Wortman J."/>
            <person name="Nusbaum C."/>
            <person name="Birren B."/>
        </authorList>
    </citation>
    <scope>NUCLEOTIDE SEQUENCE [LARGE SCALE GENOMIC DNA]</scope>
    <source>
        <strain evidence="2">CBS 10117</strain>
    </source>
</reference>
<name>A0A1A6A941_9TREE</name>
<proteinExistence type="predicted"/>
<sequence>MSSATSTPTKSTSASPTITPLHDPSHQATVIAPSKPLGVANLKRPEGKRKDGWREYGLVSLSVVAANKIVPGQMTEPSAAGAGLGHKALLAKRFAKANKPTVSPTDQLQSPCTAKLAGAKQRHFAKGKPASLAQSFTAIRDSAGAAPSTANTKPDF</sequence>
<dbReference type="InterPro" id="IPR007727">
    <property type="entry name" value="Spo12"/>
</dbReference>
<evidence type="ECO:0000313" key="2">
    <source>
        <dbReference type="EMBL" id="OBR86575.1"/>
    </source>
</evidence>
<dbReference type="Pfam" id="PF05032">
    <property type="entry name" value="Spo12"/>
    <property type="match status" value="1"/>
</dbReference>
<organism evidence="2">
    <name type="scientific">Kwoniella dejecticola CBS 10117</name>
    <dbReference type="NCBI Taxonomy" id="1296121"/>
    <lineage>
        <taxon>Eukaryota</taxon>
        <taxon>Fungi</taxon>
        <taxon>Dikarya</taxon>
        <taxon>Basidiomycota</taxon>
        <taxon>Agaricomycotina</taxon>
        <taxon>Tremellomycetes</taxon>
        <taxon>Tremellales</taxon>
        <taxon>Cryptococcaceae</taxon>
        <taxon>Kwoniella</taxon>
    </lineage>
</organism>
<feature type="region of interest" description="Disordered" evidence="1">
    <location>
        <begin position="1"/>
        <end position="49"/>
    </location>
</feature>
<accession>A0A1A6A941</accession>
<dbReference type="STRING" id="1296121.A0A1A6A941"/>
<dbReference type="EMBL" id="KI894029">
    <property type="protein sequence ID" value="OBR86575.1"/>
    <property type="molecule type" value="Genomic_DNA"/>
</dbReference>
<gene>
    <name evidence="2" type="ORF">I303_02583</name>
</gene>
<evidence type="ECO:0000256" key="1">
    <source>
        <dbReference type="SAM" id="MobiDB-lite"/>
    </source>
</evidence>
<dbReference type="AlphaFoldDB" id="A0A1A6A941"/>
<protein>
    <submittedName>
        <fullName evidence="2">Uncharacterized protein</fullName>
    </submittedName>
</protein>
<feature type="compositionally biased region" description="Low complexity" evidence="1">
    <location>
        <begin position="1"/>
        <end position="20"/>
    </location>
</feature>
<dbReference type="OrthoDB" id="5578329at2759"/>
<dbReference type="VEuPathDB" id="FungiDB:I303_02583"/>